<dbReference type="RefSeq" id="WP_173534514.1">
    <property type="nucleotide sequence ID" value="NZ_CP054143.1"/>
</dbReference>
<proteinExistence type="predicted"/>
<organism evidence="2 3">
    <name type="scientific">Deefgea piscis</name>
    <dbReference type="NCBI Taxonomy" id="2739061"/>
    <lineage>
        <taxon>Bacteria</taxon>
        <taxon>Pseudomonadati</taxon>
        <taxon>Pseudomonadota</taxon>
        <taxon>Betaproteobacteria</taxon>
        <taxon>Neisseriales</taxon>
        <taxon>Chitinibacteraceae</taxon>
        <taxon>Deefgea</taxon>
    </lineage>
</organism>
<dbReference type="GO" id="GO:0003677">
    <property type="term" value="F:DNA binding"/>
    <property type="evidence" value="ECO:0007669"/>
    <property type="project" value="UniProtKB-KW"/>
</dbReference>
<dbReference type="KEGG" id="dee:HQN60_15505"/>
<protein>
    <submittedName>
        <fullName evidence="2">Com family DNA-binding transcriptional regulator</fullName>
    </submittedName>
</protein>
<evidence type="ECO:0000313" key="2">
    <source>
        <dbReference type="EMBL" id="QKJ68013.1"/>
    </source>
</evidence>
<dbReference type="EMBL" id="CP054143">
    <property type="protein sequence ID" value="QKJ68013.1"/>
    <property type="molecule type" value="Genomic_DNA"/>
</dbReference>
<dbReference type="Pfam" id="PF10122">
    <property type="entry name" value="Zn_ribbon_Com"/>
    <property type="match status" value="1"/>
</dbReference>
<name>A0A6M8SRN3_9NEIS</name>
<dbReference type="InterPro" id="IPR019294">
    <property type="entry name" value="Translation_reg_Com"/>
</dbReference>
<keyword evidence="3" id="KW-1185">Reference proteome</keyword>
<feature type="region of interest" description="Disordered" evidence="1">
    <location>
        <begin position="42"/>
        <end position="64"/>
    </location>
</feature>
<reference evidence="2 3" key="1">
    <citation type="submission" date="2020-05" db="EMBL/GenBank/DDBJ databases">
        <title>Complete genome sequence of Deefgea sp. D17.</title>
        <authorList>
            <person name="Bae J.-W."/>
            <person name="Han J.E."/>
        </authorList>
    </citation>
    <scope>NUCLEOTIDE SEQUENCE [LARGE SCALE GENOMIC DNA]</scope>
    <source>
        <strain evidence="2 3">D17</strain>
    </source>
</reference>
<accession>A0A6M8SRN3</accession>
<dbReference type="AlphaFoldDB" id="A0A6M8SRN3"/>
<sequence length="64" mass="7085">MQNIRCSQCNKKLAEGRFIELSIKCPRCGALNHLKASSLQFDPNQGSDSGVADVHIPHHSLARR</sequence>
<evidence type="ECO:0000313" key="3">
    <source>
        <dbReference type="Proteomes" id="UP000504844"/>
    </source>
</evidence>
<evidence type="ECO:0000256" key="1">
    <source>
        <dbReference type="SAM" id="MobiDB-lite"/>
    </source>
</evidence>
<gene>
    <name evidence="2" type="ORF">HQN60_15505</name>
</gene>
<keyword evidence="2" id="KW-0238">DNA-binding</keyword>
<dbReference type="Proteomes" id="UP000504844">
    <property type="component" value="Chromosome"/>
</dbReference>